<evidence type="ECO:0000259" key="3">
    <source>
        <dbReference type="Pfam" id="PF02481"/>
    </source>
</evidence>
<comment type="similarity">
    <text evidence="1">Belongs to the DprA/Smf family.</text>
</comment>
<sequence>MNDLSLNAQAIILLTAYFNKGDKPLTIMEYSKFASWLLQNNMKPSDLLELNAREVLENWDDTKITQDRILSLLSRGNAMAISLQKWQNCGIWIITRADPEYPVRLKKRLGQKAPPILYGAGNKKILNTKGVAIIGSRDASSDDLDFTFKLGEKLAQSGYSVVSGAARGIDESSMLGSINADGTTIGVVADALMQKVLSKKYRDAIRNNNLVLISPYYPDARFSAGNAMGRNKYIYVLAESSIVIHSGLKGGTWEGAKENFKNGWVSLFVKKNDDVNSGNQKLLEMGGLELKDLDSLDYLFTTNQDVKTATVSKKEALDKRILELLSLEKLTLKEIAEKLEEAQNIVKKTIDELLNSGDIEKHPTSPLRFSKAIKLPGL</sequence>
<proteinExistence type="inferred from homology"/>
<dbReference type="InterPro" id="IPR057666">
    <property type="entry name" value="DrpA_SLOG"/>
</dbReference>
<evidence type="ECO:0000313" key="4">
    <source>
        <dbReference type="EMBL" id="TKI71249.1"/>
    </source>
</evidence>
<dbReference type="EMBL" id="SZPX01000001">
    <property type="protein sequence ID" value="TKI71249.1"/>
    <property type="molecule type" value="Genomic_DNA"/>
</dbReference>
<dbReference type="OrthoDB" id="9785707at2"/>
<feature type="domain" description="Smf/DprA SLOG" evidence="3">
    <location>
        <begin position="93"/>
        <end position="286"/>
    </location>
</feature>
<feature type="coiled-coil region" evidence="2">
    <location>
        <begin position="322"/>
        <end position="356"/>
    </location>
</feature>
<keyword evidence="2" id="KW-0175">Coiled coil</keyword>
<dbReference type="AlphaFoldDB" id="A0A4U2ZAA4"/>
<dbReference type="Proteomes" id="UP000309561">
    <property type="component" value="Unassembled WGS sequence"/>
</dbReference>
<protein>
    <submittedName>
        <fullName evidence="4">DNA-processing protein DprA</fullName>
    </submittedName>
</protein>
<dbReference type="GO" id="GO:0009294">
    <property type="term" value="P:DNA-mediated transformation"/>
    <property type="evidence" value="ECO:0007669"/>
    <property type="project" value="InterPro"/>
</dbReference>
<dbReference type="InterPro" id="IPR003488">
    <property type="entry name" value="DprA"/>
</dbReference>
<organism evidence="4 5">
    <name type="scientific">Sulfurimonas crateris</name>
    <dbReference type="NCBI Taxonomy" id="2574727"/>
    <lineage>
        <taxon>Bacteria</taxon>
        <taxon>Pseudomonadati</taxon>
        <taxon>Campylobacterota</taxon>
        <taxon>Epsilonproteobacteria</taxon>
        <taxon>Campylobacterales</taxon>
        <taxon>Sulfurimonadaceae</taxon>
        <taxon>Sulfurimonas</taxon>
    </lineage>
</organism>
<evidence type="ECO:0000256" key="1">
    <source>
        <dbReference type="ARBA" id="ARBA00006525"/>
    </source>
</evidence>
<accession>A0A4U2ZAA4</accession>
<name>A0A4U2ZAA4_9BACT</name>
<evidence type="ECO:0000256" key="2">
    <source>
        <dbReference type="SAM" id="Coils"/>
    </source>
</evidence>
<gene>
    <name evidence="4" type="ORF">FCU45_02395</name>
</gene>
<comment type="caution">
    <text evidence="4">The sequence shown here is derived from an EMBL/GenBank/DDBJ whole genome shotgun (WGS) entry which is preliminary data.</text>
</comment>
<dbReference type="RefSeq" id="WP_137011896.1">
    <property type="nucleotide sequence ID" value="NZ_SZPX01000001.1"/>
</dbReference>
<dbReference type="PANTHER" id="PTHR43022">
    <property type="entry name" value="PROTEIN SMF"/>
    <property type="match status" value="1"/>
</dbReference>
<dbReference type="SUPFAM" id="SSF102405">
    <property type="entry name" value="MCP/YpsA-like"/>
    <property type="match status" value="1"/>
</dbReference>
<evidence type="ECO:0000313" key="5">
    <source>
        <dbReference type="Proteomes" id="UP000309561"/>
    </source>
</evidence>
<dbReference type="Pfam" id="PF02481">
    <property type="entry name" value="DNA_processg_A"/>
    <property type="match status" value="1"/>
</dbReference>
<keyword evidence="5" id="KW-1185">Reference proteome</keyword>
<reference evidence="4 5" key="1">
    <citation type="submission" date="2019-04" db="EMBL/GenBank/DDBJ databases">
        <title>Sulfurimonas crateris sp. nov. a facultative anaerobic sulfur-oxidizing chemolithautotrophic bacterium isolated from a terrestrial mud vulcano.</title>
        <authorList>
            <person name="Ratnikova N.M."/>
            <person name="Slobodkin A.I."/>
            <person name="Merkel A.Y."/>
            <person name="Novikov A."/>
            <person name="Bonch-Osmolovskaya E.A."/>
            <person name="Slobodkina G.B."/>
        </authorList>
    </citation>
    <scope>NUCLEOTIDE SEQUENCE [LARGE SCALE GENOMIC DNA]</scope>
    <source>
        <strain evidence="4 5">SN118</strain>
    </source>
</reference>
<dbReference type="Gene3D" id="3.40.50.450">
    <property type="match status" value="1"/>
</dbReference>
<dbReference type="PANTHER" id="PTHR43022:SF1">
    <property type="entry name" value="PROTEIN SMF"/>
    <property type="match status" value="1"/>
</dbReference>